<evidence type="ECO:0000313" key="2">
    <source>
        <dbReference type="EMBL" id="QHS82045.1"/>
    </source>
</evidence>
<sequence length="100" mass="11681">MEFNKPNETGFTVYSKSGCPNCLKVKALLKEKNLVFNEIDCDEYLIENKENFLFFIEDLVKKSCRVFPMVFNDTSFIGGFNETKDFINKTLISFEETFSF</sequence>
<feature type="domain" description="Glutaredoxin" evidence="1">
    <location>
        <begin position="12"/>
        <end position="73"/>
    </location>
</feature>
<dbReference type="InterPro" id="IPR036249">
    <property type="entry name" value="Thioredoxin-like_sf"/>
</dbReference>
<dbReference type="SUPFAM" id="SSF52833">
    <property type="entry name" value="Thioredoxin-like"/>
    <property type="match status" value="1"/>
</dbReference>
<dbReference type="InterPro" id="IPR002109">
    <property type="entry name" value="Glutaredoxin"/>
</dbReference>
<evidence type="ECO:0000259" key="1">
    <source>
        <dbReference type="Pfam" id="PF00462"/>
    </source>
</evidence>
<dbReference type="Pfam" id="PF00462">
    <property type="entry name" value="Glutaredoxin"/>
    <property type="match status" value="1"/>
</dbReference>
<accession>A0A6C0AS02</accession>
<protein>
    <recommendedName>
        <fullName evidence="1">Glutaredoxin domain-containing protein</fullName>
    </recommendedName>
</protein>
<name>A0A6C0AS02_9ZZZZ</name>
<reference evidence="2" key="1">
    <citation type="journal article" date="2020" name="Nature">
        <title>Giant virus diversity and host interactions through global metagenomics.</title>
        <authorList>
            <person name="Schulz F."/>
            <person name="Roux S."/>
            <person name="Paez-Espino D."/>
            <person name="Jungbluth S."/>
            <person name="Walsh D.A."/>
            <person name="Denef V.J."/>
            <person name="McMahon K.D."/>
            <person name="Konstantinidis K.T."/>
            <person name="Eloe-Fadrosh E.A."/>
            <person name="Kyrpides N.C."/>
            <person name="Woyke T."/>
        </authorList>
    </citation>
    <scope>NUCLEOTIDE SEQUENCE</scope>
    <source>
        <strain evidence="2">GVMAG-S-1101165-79</strain>
    </source>
</reference>
<organism evidence="2">
    <name type="scientific">viral metagenome</name>
    <dbReference type="NCBI Taxonomy" id="1070528"/>
    <lineage>
        <taxon>unclassified sequences</taxon>
        <taxon>metagenomes</taxon>
        <taxon>organismal metagenomes</taxon>
    </lineage>
</organism>
<dbReference type="Gene3D" id="3.40.30.10">
    <property type="entry name" value="Glutaredoxin"/>
    <property type="match status" value="1"/>
</dbReference>
<proteinExistence type="predicted"/>
<dbReference type="PROSITE" id="PS51354">
    <property type="entry name" value="GLUTAREDOXIN_2"/>
    <property type="match status" value="1"/>
</dbReference>
<dbReference type="AlphaFoldDB" id="A0A6C0AS02"/>
<dbReference type="EMBL" id="MN740762">
    <property type="protein sequence ID" value="QHS82045.1"/>
    <property type="molecule type" value="Genomic_DNA"/>
</dbReference>